<gene>
    <name evidence="5" type="ORF">F4827_004170</name>
</gene>
<dbReference type="GO" id="GO:0043565">
    <property type="term" value="F:sequence-specific DNA binding"/>
    <property type="evidence" value="ECO:0007669"/>
    <property type="project" value="InterPro"/>
</dbReference>
<evidence type="ECO:0000256" key="3">
    <source>
        <dbReference type="ARBA" id="ARBA00023163"/>
    </source>
</evidence>
<dbReference type="GO" id="GO:0003700">
    <property type="term" value="F:DNA-binding transcription factor activity"/>
    <property type="evidence" value="ECO:0007669"/>
    <property type="project" value="InterPro"/>
</dbReference>
<dbReference type="Pfam" id="PF12833">
    <property type="entry name" value="HTH_18"/>
    <property type="match status" value="1"/>
</dbReference>
<sequence length="312" mass="33912">MNDHALFCDLITTRCQPSPLRTLPAMTSSTLLQAPEVLHSSAGKGWDGLDAALVRIPRGLTRIPGRERHTLGLHYGPPVYADCTCDGKRLRRVQKQGDIGFVPAGMDSSWEDDAQCQILTLSLPQALVDRVAGDLDKDASTIALVPHMQLRDARIEAIGAAIKAELEADTPSDPLYIDHLASALVIRLFDAASDNCTLPQPAPALKMSARQLQLLTDFIGQNLDQQLHVAHLATVAGLSATRLKFLFRNSTGLSVHQYVIRRRVEHARTLMATTKMPASEVALASGFAHQSHMTTTMRRVLGQTPGAIARPI</sequence>
<evidence type="ECO:0000313" key="6">
    <source>
        <dbReference type="Proteomes" id="UP000571554"/>
    </source>
</evidence>
<protein>
    <submittedName>
        <fullName evidence="5">AraC family transcriptional regulator</fullName>
    </submittedName>
</protein>
<keyword evidence="3" id="KW-0804">Transcription</keyword>
<dbReference type="SMART" id="SM00342">
    <property type="entry name" value="HTH_ARAC"/>
    <property type="match status" value="1"/>
</dbReference>
<dbReference type="AlphaFoldDB" id="A0A7W9TZL4"/>
<dbReference type="PROSITE" id="PS01124">
    <property type="entry name" value="HTH_ARAC_FAMILY_2"/>
    <property type="match status" value="1"/>
</dbReference>
<keyword evidence="6" id="KW-1185">Reference proteome</keyword>
<dbReference type="Gene3D" id="1.10.10.60">
    <property type="entry name" value="Homeodomain-like"/>
    <property type="match status" value="1"/>
</dbReference>
<comment type="caution">
    <text evidence="5">The sequence shown here is derived from an EMBL/GenBank/DDBJ whole genome shotgun (WGS) entry which is preliminary data.</text>
</comment>
<accession>A0A7W9TZL4</accession>
<proteinExistence type="predicted"/>
<dbReference type="InterPro" id="IPR050204">
    <property type="entry name" value="AraC_XylS_family_regulators"/>
</dbReference>
<dbReference type="RefSeq" id="WP_311673971.1">
    <property type="nucleotide sequence ID" value="NZ_JACHBW010000012.1"/>
</dbReference>
<dbReference type="PANTHER" id="PTHR46796:SF6">
    <property type="entry name" value="ARAC SUBFAMILY"/>
    <property type="match status" value="1"/>
</dbReference>
<evidence type="ECO:0000313" key="5">
    <source>
        <dbReference type="EMBL" id="MBB6104311.1"/>
    </source>
</evidence>
<dbReference type="Proteomes" id="UP000571554">
    <property type="component" value="Unassembled WGS sequence"/>
</dbReference>
<keyword evidence="2" id="KW-0238">DNA-binding</keyword>
<evidence type="ECO:0000256" key="2">
    <source>
        <dbReference type="ARBA" id="ARBA00023125"/>
    </source>
</evidence>
<name>A0A7W9TZL4_9BURK</name>
<evidence type="ECO:0000259" key="4">
    <source>
        <dbReference type="PROSITE" id="PS01124"/>
    </source>
</evidence>
<keyword evidence="1" id="KW-0805">Transcription regulation</keyword>
<organism evidence="5 6">
    <name type="scientific">Paraburkholderia bannensis</name>
    <dbReference type="NCBI Taxonomy" id="765414"/>
    <lineage>
        <taxon>Bacteria</taxon>
        <taxon>Pseudomonadati</taxon>
        <taxon>Pseudomonadota</taxon>
        <taxon>Betaproteobacteria</taxon>
        <taxon>Burkholderiales</taxon>
        <taxon>Burkholderiaceae</taxon>
        <taxon>Paraburkholderia</taxon>
    </lineage>
</organism>
<dbReference type="SUPFAM" id="SSF46689">
    <property type="entry name" value="Homeodomain-like"/>
    <property type="match status" value="2"/>
</dbReference>
<reference evidence="5 6" key="1">
    <citation type="submission" date="2020-08" db="EMBL/GenBank/DDBJ databases">
        <title>Above-ground endophytic microbial communities from plants in different locations in the United States.</title>
        <authorList>
            <person name="Frank C."/>
        </authorList>
    </citation>
    <scope>NUCLEOTIDE SEQUENCE [LARGE SCALE GENOMIC DNA]</scope>
    <source>
        <strain evidence="5 6">WP4_2_2</strain>
    </source>
</reference>
<dbReference type="InterPro" id="IPR018060">
    <property type="entry name" value="HTH_AraC"/>
</dbReference>
<dbReference type="EMBL" id="JACHBW010000012">
    <property type="protein sequence ID" value="MBB6104311.1"/>
    <property type="molecule type" value="Genomic_DNA"/>
</dbReference>
<evidence type="ECO:0000256" key="1">
    <source>
        <dbReference type="ARBA" id="ARBA00023015"/>
    </source>
</evidence>
<feature type="domain" description="HTH araC/xylS-type" evidence="4">
    <location>
        <begin position="213"/>
        <end position="311"/>
    </location>
</feature>
<dbReference type="PANTHER" id="PTHR46796">
    <property type="entry name" value="HTH-TYPE TRANSCRIPTIONAL ACTIVATOR RHAS-RELATED"/>
    <property type="match status" value="1"/>
</dbReference>
<dbReference type="InterPro" id="IPR009057">
    <property type="entry name" value="Homeodomain-like_sf"/>
</dbReference>